<accession>A0A2A6E3L3</accession>
<name>A0A2A6E3L3_TANFO</name>
<dbReference type="AlphaFoldDB" id="A0A2A6E3L3"/>
<dbReference type="EMBL" id="NSLJ01000075">
    <property type="protein sequence ID" value="PDP41221.1"/>
    <property type="molecule type" value="Genomic_DNA"/>
</dbReference>
<dbReference type="Proteomes" id="UP000219259">
    <property type="component" value="Unassembled WGS sequence"/>
</dbReference>
<reference evidence="1 2" key="1">
    <citation type="submission" date="2017-09" db="EMBL/GenBank/DDBJ databases">
        <title>Phase variable restriction modification systems are present in the genome sequences of periodontal pathogens Prevotella intermedia, Tannerella forsythia and Porphyromonas gingivalis.</title>
        <authorList>
            <person name="Haigh R.D."/>
            <person name="Crawford L."/>
            <person name="Ralph J."/>
            <person name="Wanford J."/>
            <person name="Vartoukian S.R."/>
            <person name="Hijazib K."/>
            <person name="Wade W."/>
            <person name="Oggioni M.R."/>
        </authorList>
    </citation>
    <scope>NUCLEOTIDE SEQUENCE [LARGE SCALE GENOMIC DNA]</scope>
    <source>
        <strain evidence="1 2">WW11663</strain>
    </source>
</reference>
<protein>
    <submittedName>
        <fullName evidence="1">6-bladed beta-propeller</fullName>
    </submittedName>
</protein>
<proteinExistence type="predicted"/>
<feature type="non-terminal residue" evidence="1">
    <location>
        <position position="1"/>
    </location>
</feature>
<organism evidence="1 2">
    <name type="scientific">Tannerella forsythia</name>
    <name type="common">Bacteroides forsythus</name>
    <dbReference type="NCBI Taxonomy" id="28112"/>
    <lineage>
        <taxon>Bacteria</taxon>
        <taxon>Pseudomonadati</taxon>
        <taxon>Bacteroidota</taxon>
        <taxon>Bacteroidia</taxon>
        <taxon>Bacteroidales</taxon>
        <taxon>Tannerellaceae</taxon>
        <taxon>Tannerella</taxon>
    </lineage>
</organism>
<gene>
    <name evidence="1" type="ORF">CLI86_13680</name>
</gene>
<comment type="caution">
    <text evidence="1">The sequence shown here is derived from an EMBL/GenBank/DDBJ whole genome shotgun (WGS) entry which is preliminary data.</text>
</comment>
<sequence length="54" mass="6378">YFTYAMEPIELKELLEESLKKDDLQPDVRKRITELNAKLDINDNNVILMGKLKK</sequence>
<evidence type="ECO:0000313" key="1">
    <source>
        <dbReference type="EMBL" id="PDP41221.1"/>
    </source>
</evidence>
<evidence type="ECO:0000313" key="2">
    <source>
        <dbReference type="Proteomes" id="UP000219259"/>
    </source>
</evidence>